<keyword evidence="6" id="KW-0720">Serine protease</keyword>
<dbReference type="Pfam" id="PF00089">
    <property type="entry name" value="Trypsin"/>
    <property type="match status" value="1"/>
</dbReference>
<dbReference type="InterPro" id="IPR043504">
    <property type="entry name" value="Peptidase_S1_PA_chymotrypsin"/>
</dbReference>
<evidence type="ECO:0000256" key="3">
    <source>
        <dbReference type="ARBA" id="ARBA00022670"/>
    </source>
</evidence>
<dbReference type="EC" id="3.4.21.71" evidence="10"/>
<sequence length="266" mass="28328">MIRTLLLSALVAGALSCGLPTNLPQLSRVVGGEEATPNSWPWQVSLQYSSNGQWHHVPVSLPGRGPGVEGLTLSARPSSSSRTYRVLLGRHSLSTEEPGSLAVKVSKAVIHEDWNASKLSNGNDIALLKLASSVSLTDQIQLACLPPASLCPSDTFFLSQPTGLFPTSCSRACCWVDYATCSSPSWWGQSSVKTNMVCAGGDGVISSCNGDSGGPLNCQAADGRWQVHGVVSFGSSLGCNYYHKPSVFTRVSNYIDWIQKVRTDQP</sequence>
<dbReference type="PROSITE" id="PS51257">
    <property type="entry name" value="PROKAR_LIPOPROTEIN"/>
    <property type="match status" value="1"/>
</dbReference>
<evidence type="ECO:0000256" key="4">
    <source>
        <dbReference type="ARBA" id="ARBA00022729"/>
    </source>
</evidence>
<dbReference type="CDD" id="cd00190">
    <property type="entry name" value="Tryp_SPc"/>
    <property type="match status" value="1"/>
</dbReference>
<name>A0A8D2BDJ1_SCIVU</name>
<dbReference type="PROSITE" id="PS50240">
    <property type="entry name" value="TRYPSIN_DOM"/>
    <property type="match status" value="1"/>
</dbReference>
<dbReference type="PRINTS" id="PR00722">
    <property type="entry name" value="CHYMOTRYPSIN"/>
</dbReference>
<evidence type="ECO:0000259" key="12">
    <source>
        <dbReference type="PROSITE" id="PS50240"/>
    </source>
</evidence>
<keyword evidence="3" id="KW-0645">Protease</keyword>
<evidence type="ECO:0000256" key="6">
    <source>
        <dbReference type="ARBA" id="ARBA00022825"/>
    </source>
</evidence>
<feature type="signal peptide" evidence="11">
    <location>
        <begin position="1"/>
        <end position="16"/>
    </location>
</feature>
<feature type="chain" id="PRO_5034991927" description="pancreatic elastase II" evidence="11">
    <location>
        <begin position="17"/>
        <end position="266"/>
    </location>
</feature>
<reference evidence="13" key="2">
    <citation type="submission" date="2025-08" db="UniProtKB">
        <authorList>
            <consortium name="Ensembl"/>
        </authorList>
    </citation>
    <scope>IDENTIFICATION</scope>
</reference>
<evidence type="ECO:0000256" key="8">
    <source>
        <dbReference type="ARBA" id="ARBA00023157"/>
    </source>
</evidence>
<accession>A0A8D2BDJ1</accession>
<dbReference type="GO" id="GO:0005615">
    <property type="term" value="C:extracellular space"/>
    <property type="evidence" value="ECO:0007669"/>
    <property type="project" value="TreeGrafter"/>
</dbReference>
<dbReference type="AlphaFoldDB" id="A0A8D2BDJ1"/>
<dbReference type="PANTHER" id="PTHR24257">
    <property type="entry name" value="CHYMOTRYPSIN-LIKE ELASTASE FAMILY MEMBER"/>
    <property type="match status" value="1"/>
</dbReference>
<reference evidence="13" key="1">
    <citation type="submission" date="2020-06" db="EMBL/GenBank/DDBJ databases">
        <authorList>
            <consortium name="Wellcome Sanger Institute Data Sharing"/>
        </authorList>
    </citation>
    <scope>NUCLEOTIDE SEQUENCE [LARGE SCALE GENOMIC DNA]</scope>
</reference>
<dbReference type="SUPFAM" id="SSF50494">
    <property type="entry name" value="Trypsin-like serine proteases"/>
    <property type="match status" value="1"/>
</dbReference>
<dbReference type="InterPro" id="IPR033116">
    <property type="entry name" value="TRYPSIN_SER"/>
</dbReference>
<comment type="subcellular location">
    <subcellularLocation>
        <location evidence="1">Secreted</location>
    </subcellularLocation>
</comment>
<dbReference type="GO" id="GO:0004252">
    <property type="term" value="F:serine-type endopeptidase activity"/>
    <property type="evidence" value="ECO:0007669"/>
    <property type="project" value="UniProtKB-EC"/>
</dbReference>
<dbReference type="OrthoDB" id="10061449at2759"/>
<dbReference type="Gene3D" id="2.40.10.10">
    <property type="entry name" value="Trypsin-like serine proteases"/>
    <property type="match status" value="2"/>
</dbReference>
<evidence type="ECO:0000256" key="9">
    <source>
        <dbReference type="ARBA" id="ARBA00036026"/>
    </source>
</evidence>
<keyword evidence="2" id="KW-0964">Secreted</keyword>
<proteinExistence type="predicted"/>
<evidence type="ECO:0000256" key="7">
    <source>
        <dbReference type="ARBA" id="ARBA00023145"/>
    </source>
</evidence>
<dbReference type="InterPro" id="IPR050850">
    <property type="entry name" value="Peptidase_S1_Elastase_sf"/>
</dbReference>
<evidence type="ECO:0000256" key="1">
    <source>
        <dbReference type="ARBA" id="ARBA00004613"/>
    </source>
</evidence>
<dbReference type="GeneTree" id="ENSGT01030000234528"/>
<dbReference type="SMART" id="SM00020">
    <property type="entry name" value="Tryp_SPc"/>
    <property type="match status" value="1"/>
</dbReference>
<evidence type="ECO:0000313" key="14">
    <source>
        <dbReference type="Proteomes" id="UP000694564"/>
    </source>
</evidence>
<feature type="domain" description="Peptidase S1" evidence="12">
    <location>
        <begin position="29"/>
        <end position="263"/>
    </location>
</feature>
<evidence type="ECO:0000256" key="2">
    <source>
        <dbReference type="ARBA" id="ARBA00022525"/>
    </source>
</evidence>
<dbReference type="InterPro" id="IPR009003">
    <property type="entry name" value="Peptidase_S1_PA"/>
</dbReference>
<evidence type="ECO:0000256" key="11">
    <source>
        <dbReference type="SAM" id="SignalP"/>
    </source>
</evidence>
<keyword evidence="5" id="KW-0378">Hydrolase</keyword>
<dbReference type="Ensembl" id="ENSSVLT00005013583.1">
    <property type="protein sequence ID" value="ENSSVLP00005012266.1"/>
    <property type="gene ID" value="ENSSVLG00005009617.1"/>
</dbReference>
<evidence type="ECO:0000256" key="5">
    <source>
        <dbReference type="ARBA" id="ARBA00022801"/>
    </source>
</evidence>
<evidence type="ECO:0000313" key="13">
    <source>
        <dbReference type="Ensembl" id="ENSSVLP00005012266.1"/>
    </source>
</evidence>
<dbReference type="GO" id="GO:0006508">
    <property type="term" value="P:proteolysis"/>
    <property type="evidence" value="ECO:0007669"/>
    <property type="project" value="UniProtKB-KW"/>
</dbReference>
<keyword evidence="8" id="KW-1015">Disulfide bond</keyword>
<keyword evidence="14" id="KW-1185">Reference proteome</keyword>
<dbReference type="PROSITE" id="PS00135">
    <property type="entry name" value="TRYPSIN_SER"/>
    <property type="match status" value="1"/>
</dbReference>
<dbReference type="Proteomes" id="UP000694564">
    <property type="component" value="Chromosome 1"/>
</dbReference>
<dbReference type="InterPro" id="IPR001314">
    <property type="entry name" value="Peptidase_S1A"/>
</dbReference>
<dbReference type="PANTHER" id="PTHR24257:SF19">
    <property type="entry name" value="CHYMOTRYPSIN-LIKE ELASTASE FAMILY MEMBER 2B"/>
    <property type="match status" value="1"/>
</dbReference>
<keyword evidence="7" id="KW-0865">Zymogen</keyword>
<comment type="catalytic activity">
    <reaction evidence="9">
        <text>Preferential cleavage: Leu-|-Xaa, Met-|-Xaa and Phe-|-Xaa. Hydrolyzes elastin.</text>
        <dbReference type="EC" id="3.4.21.71"/>
    </reaction>
</comment>
<evidence type="ECO:0000256" key="10">
    <source>
        <dbReference type="ARBA" id="ARBA00038991"/>
    </source>
</evidence>
<dbReference type="InterPro" id="IPR001254">
    <property type="entry name" value="Trypsin_dom"/>
</dbReference>
<protein>
    <recommendedName>
        <fullName evidence="10">pancreatic elastase II</fullName>
        <ecNumber evidence="10">3.4.21.71</ecNumber>
    </recommendedName>
</protein>
<reference evidence="13" key="3">
    <citation type="submission" date="2025-09" db="UniProtKB">
        <authorList>
            <consortium name="Ensembl"/>
        </authorList>
    </citation>
    <scope>IDENTIFICATION</scope>
</reference>
<keyword evidence="4 11" id="KW-0732">Signal</keyword>
<organism evidence="13 14">
    <name type="scientific">Sciurus vulgaris</name>
    <name type="common">Eurasian red squirrel</name>
    <dbReference type="NCBI Taxonomy" id="55149"/>
    <lineage>
        <taxon>Eukaryota</taxon>
        <taxon>Metazoa</taxon>
        <taxon>Chordata</taxon>
        <taxon>Craniata</taxon>
        <taxon>Vertebrata</taxon>
        <taxon>Euteleostomi</taxon>
        <taxon>Mammalia</taxon>
        <taxon>Eutheria</taxon>
        <taxon>Euarchontoglires</taxon>
        <taxon>Glires</taxon>
        <taxon>Rodentia</taxon>
        <taxon>Sciuromorpha</taxon>
        <taxon>Sciuridae</taxon>
        <taxon>Sciurinae</taxon>
        <taxon>Sciurini</taxon>
        <taxon>Sciurus</taxon>
    </lineage>
</organism>